<organism evidence="4 5">
    <name type="scientific">Cerrena zonata</name>
    <dbReference type="NCBI Taxonomy" id="2478898"/>
    <lineage>
        <taxon>Eukaryota</taxon>
        <taxon>Fungi</taxon>
        <taxon>Dikarya</taxon>
        <taxon>Basidiomycota</taxon>
        <taxon>Agaricomycotina</taxon>
        <taxon>Agaricomycetes</taxon>
        <taxon>Polyporales</taxon>
        <taxon>Cerrenaceae</taxon>
        <taxon>Cerrena</taxon>
    </lineage>
</organism>
<dbReference type="InterPro" id="IPR039327">
    <property type="entry name" value="CON7-like"/>
</dbReference>
<accession>A0AAW0G571</accession>
<dbReference type="GO" id="GO:0006355">
    <property type="term" value="P:regulation of DNA-templated transcription"/>
    <property type="evidence" value="ECO:0007669"/>
    <property type="project" value="InterPro"/>
</dbReference>
<feature type="region of interest" description="Disordered" evidence="2">
    <location>
        <begin position="175"/>
        <end position="277"/>
    </location>
</feature>
<dbReference type="EMBL" id="JASBNA010000017">
    <property type="protein sequence ID" value="KAK7686285.1"/>
    <property type="molecule type" value="Genomic_DNA"/>
</dbReference>
<evidence type="ECO:0000256" key="1">
    <source>
        <dbReference type="PROSITE-ProRule" id="PRU00042"/>
    </source>
</evidence>
<evidence type="ECO:0000313" key="5">
    <source>
        <dbReference type="Proteomes" id="UP001385951"/>
    </source>
</evidence>
<feature type="region of interest" description="Disordered" evidence="2">
    <location>
        <begin position="41"/>
        <end position="162"/>
    </location>
</feature>
<feature type="region of interest" description="Disordered" evidence="2">
    <location>
        <begin position="469"/>
        <end position="492"/>
    </location>
</feature>
<evidence type="ECO:0000313" key="4">
    <source>
        <dbReference type="EMBL" id="KAK7686285.1"/>
    </source>
</evidence>
<gene>
    <name evidence="4" type="ORF">QCA50_010509</name>
</gene>
<feature type="domain" description="C2H2-type" evidence="3">
    <location>
        <begin position="326"/>
        <end position="357"/>
    </location>
</feature>
<dbReference type="PROSITE" id="PS50157">
    <property type="entry name" value="ZINC_FINGER_C2H2_2"/>
    <property type="match status" value="1"/>
</dbReference>
<keyword evidence="5" id="KW-1185">Reference proteome</keyword>
<feature type="compositionally biased region" description="Basic and acidic residues" evidence="2">
    <location>
        <begin position="115"/>
        <end position="130"/>
    </location>
</feature>
<keyword evidence="1" id="KW-0863">Zinc-finger</keyword>
<keyword evidence="1" id="KW-0479">Metal-binding</keyword>
<feature type="compositionally biased region" description="Polar residues" evidence="2">
    <location>
        <begin position="191"/>
        <end position="225"/>
    </location>
</feature>
<name>A0AAW0G571_9APHY</name>
<proteinExistence type="predicted"/>
<reference evidence="4 5" key="1">
    <citation type="submission" date="2022-09" db="EMBL/GenBank/DDBJ databases">
        <authorList>
            <person name="Palmer J.M."/>
        </authorList>
    </citation>
    <scope>NUCLEOTIDE SEQUENCE [LARGE SCALE GENOMIC DNA]</scope>
    <source>
        <strain evidence="4 5">DSM 7382</strain>
    </source>
</reference>
<dbReference type="GO" id="GO:0008270">
    <property type="term" value="F:zinc ion binding"/>
    <property type="evidence" value="ECO:0007669"/>
    <property type="project" value="UniProtKB-KW"/>
</dbReference>
<evidence type="ECO:0000259" key="3">
    <source>
        <dbReference type="PROSITE" id="PS50157"/>
    </source>
</evidence>
<evidence type="ECO:0000256" key="2">
    <source>
        <dbReference type="SAM" id="MobiDB-lite"/>
    </source>
</evidence>
<dbReference type="PANTHER" id="PTHR36167">
    <property type="entry name" value="C2H2 FINGER DOMAIN TRANSCRIPTION FACTOR (EUROFUNG)-RELATED"/>
    <property type="match status" value="1"/>
</dbReference>
<comment type="caution">
    <text evidence="4">The sequence shown here is derived from an EMBL/GenBank/DDBJ whole genome shotgun (WGS) entry which is preliminary data.</text>
</comment>
<feature type="compositionally biased region" description="Low complexity" evidence="2">
    <location>
        <begin position="471"/>
        <end position="490"/>
    </location>
</feature>
<dbReference type="PROSITE" id="PS00028">
    <property type="entry name" value="ZINC_FINGER_C2H2_1"/>
    <property type="match status" value="1"/>
</dbReference>
<sequence>MLDHLPSPVHTFPYHNTNPYPVLDPARPRHSFIVAPQEYPYANKPASRPEQSLSPLTDSDTDRPFAYNAPRDSDLDTRAFLHRPSSHSPNLSPPPLSASSSETHTHHPYSYDTRAYPDFEHSENALDSDRLPSLVSSGPPFTVSPLTSQPHTFAQSSSLDRRLSEPAIRSLYTTQPHHSLRPNQLPPLNHPSEQNVQAYSSSPPTHTVSYSHQRVSSDSSGSFSNPWPEKYPHPPPVSSDESDLANPAPIVLGSYDPHPDKHEESLSPSLDPASYPVMSDTELDLDEKLEKDADGKDKKTYSFVSLPGNAVKKRPRRRYDEIDRLYQCNFPNCSKAYGTLNHLNAHVTMQKHGQKRSPAEFKELRKQWRQQKKEADEAERQREREQRHMNAYALQHNTSSHHLSHPHINPSHHLSHPHAHLTHPSQLSRIAGMQQQPSGYPFGQRMFPRGIAGSMPGMPGVNTSPVRLYAPSPYSQQGQPQSPPDSLSSPTFIGDVYAQQQQQEGFDAYHSQILRRSSMGDFGNVGEDGVGPMRQAPQARTRRLSLHPYAQGRGEFVESYWA</sequence>
<dbReference type="Proteomes" id="UP001385951">
    <property type="component" value="Unassembled WGS sequence"/>
</dbReference>
<keyword evidence="1" id="KW-0862">Zinc</keyword>
<dbReference type="PANTHER" id="PTHR36167:SF3">
    <property type="entry name" value="C2H2 FINGER DOMAIN TRANSCRIPTION FACTOR (EUROFUNG)-RELATED"/>
    <property type="match status" value="1"/>
</dbReference>
<protein>
    <recommendedName>
        <fullName evidence="3">C2H2-type domain-containing protein</fullName>
    </recommendedName>
</protein>
<feature type="compositionally biased region" description="Polar residues" evidence="2">
    <location>
        <begin position="144"/>
        <end position="158"/>
    </location>
</feature>
<dbReference type="InterPro" id="IPR013087">
    <property type="entry name" value="Znf_C2H2_type"/>
</dbReference>
<feature type="region of interest" description="Disordered" evidence="2">
    <location>
        <begin position="400"/>
        <end position="420"/>
    </location>
</feature>
<feature type="compositionally biased region" description="Polar residues" evidence="2">
    <location>
        <begin position="49"/>
        <end position="58"/>
    </location>
</feature>
<dbReference type="AlphaFoldDB" id="A0AAW0G571"/>
<feature type="region of interest" description="Disordered" evidence="2">
    <location>
        <begin position="367"/>
        <end position="386"/>
    </location>
</feature>